<evidence type="ECO:0000313" key="1">
    <source>
        <dbReference type="EMBL" id="AYD82242.1"/>
    </source>
</evidence>
<gene>
    <name evidence="1" type="primary">62</name>
    <name evidence="1" type="ORF">SEA_WAMBURGRXPRESS_63</name>
</gene>
<protein>
    <submittedName>
        <fullName evidence="1">Uncharacterized protein</fullName>
    </submittedName>
</protein>
<reference evidence="1 2" key="1">
    <citation type="submission" date="2018-08" db="EMBL/GenBank/DDBJ databases">
        <authorList>
            <person name="Hellinger R.D."/>
            <person name="Sparks H.E."/>
            <person name="Pedulla M.L."/>
            <person name="Garlena R.A."/>
            <person name="Russell D.A."/>
            <person name="Pope W.H."/>
            <person name="Jacobs-Sera D."/>
            <person name="Hatfull G.F."/>
        </authorList>
    </citation>
    <scope>NUCLEOTIDE SEQUENCE [LARGE SCALE GENOMIC DNA]</scope>
</reference>
<proteinExistence type="predicted"/>
<organism evidence="1 2">
    <name type="scientific">Mycobacterium phage Wamburgrxpress</name>
    <dbReference type="NCBI Taxonomy" id="2315617"/>
    <lineage>
        <taxon>Viruses</taxon>
        <taxon>Duplodnaviria</taxon>
        <taxon>Heunggongvirae</taxon>
        <taxon>Uroviricota</taxon>
        <taxon>Caudoviricetes</taxon>
        <taxon>Vilmaviridae</taxon>
        <taxon>Lclasvirinae</taxon>
        <taxon>Bronvirus</taxon>
        <taxon>Bronvirus joedirt</taxon>
        <taxon>Mycobacterium virus JoeDirt</taxon>
    </lineage>
</organism>
<accession>A0A386KBU2</accession>
<dbReference type="Proteomes" id="UP000267267">
    <property type="component" value="Segment"/>
</dbReference>
<dbReference type="EMBL" id="MH744425">
    <property type="protein sequence ID" value="AYD82242.1"/>
    <property type="molecule type" value="Genomic_DNA"/>
</dbReference>
<evidence type="ECO:0000313" key="2">
    <source>
        <dbReference type="Proteomes" id="UP000267267"/>
    </source>
</evidence>
<name>A0A386KBU2_9CAUD</name>
<sequence>MHDLSIPCDTCGTNEALIAVGVLDPRLVCNTCLEWGDHRRWWNKLPRQFISKSSPGPRFALAA</sequence>